<dbReference type="Proteomes" id="UP000785679">
    <property type="component" value="Unassembled WGS sequence"/>
</dbReference>
<dbReference type="EMBL" id="RRYP01005043">
    <property type="protein sequence ID" value="TNV82371.1"/>
    <property type="molecule type" value="Genomic_DNA"/>
</dbReference>
<gene>
    <name evidence="2" type="ORF">FGO68_gene15510</name>
</gene>
<comment type="caution">
    <text evidence="2">The sequence shown here is derived from an EMBL/GenBank/DDBJ whole genome shotgun (WGS) entry which is preliminary data.</text>
</comment>
<proteinExistence type="predicted"/>
<evidence type="ECO:0000313" key="3">
    <source>
        <dbReference type="Proteomes" id="UP000785679"/>
    </source>
</evidence>
<feature type="region of interest" description="Disordered" evidence="1">
    <location>
        <begin position="28"/>
        <end position="69"/>
    </location>
</feature>
<sequence>MKALTTYQLLRARQSTLYTALYSRALFSTTPPTPPSKKQYNANGTHPHPSSQFQQARANAPQTGGQQKVNKMNQVKPYRADPKVNIVIKSSPNDENNSKEKERYNKQLRECALGLYKNFQKSSKVVSKSTEDFIVNVAKSVDGKTFTIFIKYLQELRTEVLENPHHKLTPDSFLIFLDKVKNLSHSASFNDLIIKKMAMINIDELKAKRMLNLYQQHSLDFKFEENLRLGEIRQFAQEVIPKPRFLFDSYKTTESQVTNDELVPASQDDGLIETQPKKQEEDYFSFFSSHEKVILRPESLLVKKRSYLKQSTDIVKNITYEDIMRCLDKNEAEQLLHDSFAQDELVRHLNSKYGSIKEMFHINYKTQDILLRFVRHGRGVGTDEIQEFEQAIERSIKNSNVYSEDTEGAEYGMREKRLIEEASFEDLLDLANEDLSVDAESEGGKKKKGETGITQASKAASVVADDLRRKERKLVGLDRQVNRAGFIVFKDRISKLKMMNTPLFLFGMKLYHQIGHMEFFDADFCNTVLVRSDELVDRTLREANQVINEMLLKAGFEGELLQIGKLKDLGSDEFDLGRILVRKDYQISLRFNSFTDALQAYRCLSKVEDHTRRYNFRCYFMNPSPNYYDGRLATNFETCIKDKFEGLSNINDVSASYVKEELARLQAEHDVQGQSQSGKEGFGVHKV</sequence>
<organism evidence="2 3">
    <name type="scientific">Halteria grandinella</name>
    <dbReference type="NCBI Taxonomy" id="5974"/>
    <lineage>
        <taxon>Eukaryota</taxon>
        <taxon>Sar</taxon>
        <taxon>Alveolata</taxon>
        <taxon>Ciliophora</taxon>
        <taxon>Intramacronucleata</taxon>
        <taxon>Spirotrichea</taxon>
        <taxon>Stichotrichia</taxon>
        <taxon>Sporadotrichida</taxon>
        <taxon>Halteriidae</taxon>
        <taxon>Halteria</taxon>
    </lineage>
</organism>
<name>A0A8J8T5K3_HALGN</name>
<protein>
    <submittedName>
        <fullName evidence="2">Uncharacterized protein</fullName>
    </submittedName>
</protein>
<accession>A0A8J8T5K3</accession>
<dbReference type="OrthoDB" id="10594064at2759"/>
<evidence type="ECO:0000313" key="2">
    <source>
        <dbReference type="EMBL" id="TNV82371.1"/>
    </source>
</evidence>
<feature type="compositionally biased region" description="Polar residues" evidence="1">
    <location>
        <begin position="36"/>
        <end position="69"/>
    </location>
</feature>
<dbReference type="AlphaFoldDB" id="A0A8J8T5K3"/>
<evidence type="ECO:0000256" key="1">
    <source>
        <dbReference type="SAM" id="MobiDB-lite"/>
    </source>
</evidence>
<keyword evidence="3" id="KW-1185">Reference proteome</keyword>
<reference evidence="2" key="1">
    <citation type="submission" date="2019-06" db="EMBL/GenBank/DDBJ databases">
        <authorList>
            <person name="Zheng W."/>
        </authorList>
    </citation>
    <scope>NUCLEOTIDE SEQUENCE</scope>
    <source>
        <strain evidence="2">QDHG01</strain>
    </source>
</reference>